<gene>
    <name evidence="2" type="ORF">DAKH74_002350</name>
</gene>
<evidence type="ECO:0000256" key="1">
    <source>
        <dbReference type="SAM" id="MobiDB-lite"/>
    </source>
</evidence>
<comment type="caution">
    <text evidence="2">The sequence shown here is derived from an EMBL/GenBank/DDBJ whole genome shotgun (WGS) entry which is preliminary data.</text>
</comment>
<feature type="region of interest" description="Disordered" evidence="1">
    <location>
        <begin position="1"/>
        <end position="96"/>
    </location>
</feature>
<feature type="compositionally biased region" description="Low complexity" evidence="1">
    <location>
        <begin position="14"/>
        <end position="28"/>
    </location>
</feature>
<dbReference type="AlphaFoldDB" id="A0AAV5RPY8"/>
<dbReference type="Proteomes" id="UP001377567">
    <property type="component" value="Unassembled WGS sequence"/>
</dbReference>
<keyword evidence="3" id="KW-1185">Reference proteome</keyword>
<feature type="compositionally biased region" description="Basic residues" evidence="1">
    <location>
        <begin position="1"/>
        <end position="12"/>
    </location>
</feature>
<evidence type="ECO:0000313" key="2">
    <source>
        <dbReference type="EMBL" id="GMM53619.1"/>
    </source>
</evidence>
<sequence>MALKSTHMHRRVASNDAVAAASAASSTDSTRHNSLARSMSVPKHFHHYDRTVSMMSSPDLRGGSRRRFSPERHDSYTRTFSTTGIPSNGYAQSSIDDNLSFDDFDGGFEDSYQTDSRGRPLSKSRSHEVKMVKRYIPGPQGLKVVETPVFRTRSPVSPTSRRARSPPRIEETYRTPERQSEKHKIVERHPQTPSKVHRSAVSSPEKHHDHKDRGEKVTSPAKSTATVGSPLKRSGAVRRKSSLPQGNNAVKVETGSPSSASDKNSNHPRNYRTTYEDGDNIYEKTVVTKQTKDHGSVETTTIVRRHTRRDAPKSEHVHNKPHKDNSESHAMALRKEVERSKDEQLQLEKKLKNIKSAERSLAKERERQREKGNRSIRNQPATTPEHTEITDSSKTIDPPNVASNMSAPETRNNIAQEQESLTENSHSEHEVEDTEQHTSESRGDVDDSSIVSSLVKYDHLSTIESVDIEPSVKASPMKQNILPRDTSNKDIKLINNKLNTFLEKEMIEEDKEKDNFMASRDSLLFGSGFNGPVQGASSNFNSTLSLNINDSQISVVPSLDLGISKENSISQAGVIEENMADVSIPRGEVQPAPEIPPMSSKRIRPSMAQYIKASRPYLAPSDNEETESIVEDNLPQLEHDTFLDVSHMIGSRSESVDNSSHVNSTFTMNIPHANMPSSSYTSVESHAKIDAMQSPTLVPPPLPPRMPEYTPQESYNSLDTVAKPVIINPRNNVNDSFKSESSSVYSFHTNNQNVRPRVIGLGNLEETVSDFGDTEQPQHNVEDLVVSKPRNFQPMLGHRATQSVDVSQLYHPAQYSEQADLPVEKVRSKSLSRRISFSSAVKSINRLETSAFKKHERSSSLGKNLKKMFSFHT</sequence>
<organism evidence="2 3">
    <name type="scientific">Maudiozyma humilis</name>
    <name type="common">Sour dough yeast</name>
    <name type="synonym">Kazachstania humilis</name>
    <dbReference type="NCBI Taxonomy" id="51915"/>
    <lineage>
        <taxon>Eukaryota</taxon>
        <taxon>Fungi</taxon>
        <taxon>Dikarya</taxon>
        <taxon>Ascomycota</taxon>
        <taxon>Saccharomycotina</taxon>
        <taxon>Saccharomycetes</taxon>
        <taxon>Saccharomycetales</taxon>
        <taxon>Saccharomycetaceae</taxon>
        <taxon>Maudiozyma</taxon>
    </lineage>
</organism>
<evidence type="ECO:0000313" key="3">
    <source>
        <dbReference type="Proteomes" id="UP001377567"/>
    </source>
</evidence>
<feature type="compositionally biased region" description="Basic and acidic residues" evidence="1">
    <location>
        <begin position="309"/>
        <end position="373"/>
    </location>
</feature>
<feature type="compositionally biased region" description="Polar residues" evidence="1">
    <location>
        <begin position="255"/>
        <end position="273"/>
    </location>
</feature>
<feature type="compositionally biased region" description="Basic and acidic residues" evidence="1">
    <location>
        <begin position="204"/>
        <end position="216"/>
    </location>
</feature>
<feature type="compositionally biased region" description="Polar residues" evidence="1">
    <location>
        <begin position="392"/>
        <end position="424"/>
    </location>
</feature>
<proteinExistence type="predicted"/>
<reference evidence="2 3" key="1">
    <citation type="journal article" date="2023" name="Elife">
        <title>Identification of key yeast species and microbe-microbe interactions impacting larval growth of Drosophila in the wild.</title>
        <authorList>
            <person name="Mure A."/>
            <person name="Sugiura Y."/>
            <person name="Maeda R."/>
            <person name="Honda K."/>
            <person name="Sakurai N."/>
            <person name="Takahashi Y."/>
            <person name="Watada M."/>
            <person name="Katoh T."/>
            <person name="Gotoh A."/>
            <person name="Gotoh Y."/>
            <person name="Taniguchi I."/>
            <person name="Nakamura K."/>
            <person name="Hayashi T."/>
            <person name="Katayama T."/>
            <person name="Uemura T."/>
            <person name="Hattori Y."/>
        </authorList>
    </citation>
    <scope>NUCLEOTIDE SEQUENCE [LARGE SCALE GENOMIC DNA]</scope>
    <source>
        <strain evidence="2 3">KH-74</strain>
    </source>
</reference>
<name>A0AAV5RPY8_MAUHU</name>
<feature type="compositionally biased region" description="Basic and acidic residues" evidence="1">
    <location>
        <begin position="167"/>
        <end position="190"/>
    </location>
</feature>
<protein>
    <submittedName>
        <fullName evidence="2">Uncharacterized protein</fullName>
    </submittedName>
</protein>
<feature type="compositionally biased region" description="Basic and acidic residues" evidence="1">
    <location>
        <begin position="425"/>
        <end position="445"/>
    </location>
</feature>
<feature type="compositionally biased region" description="Polar residues" evidence="1">
    <location>
        <begin position="375"/>
        <end position="384"/>
    </location>
</feature>
<accession>A0AAV5RPY8</accession>
<feature type="region of interest" description="Disordered" evidence="1">
    <location>
        <begin position="149"/>
        <end position="447"/>
    </location>
</feature>
<feature type="compositionally biased region" description="Polar residues" evidence="1">
    <location>
        <begin position="77"/>
        <end position="96"/>
    </location>
</feature>
<dbReference type="EMBL" id="BTGD01000001">
    <property type="protein sequence ID" value="GMM53619.1"/>
    <property type="molecule type" value="Genomic_DNA"/>
</dbReference>
<feature type="compositionally biased region" description="Low complexity" evidence="1">
    <location>
        <begin position="151"/>
        <end position="160"/>
    </location>
</feature>